<feature type="region of interest" description="Disordered" evidence="4">
    <location>
        <begin position="58"/>
        <end position="91"/>
    </location>
</feature>
<dbReference type="SUPFAM" id="SSF50891">
    <property type="entry name" value="Cyclophilin-like"/>
    <property type="match status" value="1"/>
</dbReference>
<dbReference type="GO" id="GO:0003755">
    <property type="term" value="F:peptidyl-prolyl cis-trans isomerase activity"/>
    <property type="evidence" value="ECO:0007669"/>
    <property type="project" value="UniProtKB-EC"/>
</dbReference>
<evidence type="ECO:0000259" key="6">
    <source>
        <dbReference type="PROSITE" id="PS50072"/>
    </source>
</evidence>
<evidence type="ECO:0000256" key="3">
    <source>
        <dbReference type="ARBA" id="ARBA00023235"/>
    </source>
</evidence>
<evidence type="ECO:0000256" key="4">
    <source>
        <dbReference type="SAM" id="MobiDB-lite"/>
    </source>
</evidence>
<feature type="domain" description="PPIase cyclophilin-type" evidence="6">
    <location>
        <begin position="113"/>
        <end position="264"/>
    </location>
</feature>
<feature type="compositionally biased region" description="Basic and acidic residues" evidence="4">
    <location>
        <begin position="249"/>
        <end position="265"/>
    </location>
</feature>
<sequence>MAENTREQRRRKREYEARQVVHDVQVDRRRTDNKKAIIGAAAVAVVAIGAQIGFTAAGGQPQADDAPTATTAPAPGAENGTQPPQQNDAAVPDPAIAEDREWTGTMQINDVTLDISIDGKNAPQAAANFIDLAKNNFYKDVTCHRITTSSSFKVLQCGDPDGTGMGGPGYEFGPVENAPEDGVYKEGVIAMARAQDPNSMGSQFFIVYGDTPIPDPTGYTVFGEVTGGLDDLKSEVTDEGVAKGEPSPEDGKPAIDVKLGDIKLK</sequence>
<dbReference type="EMBL" id="JBHUNF010000001">
    <property type="protein sequence ID" value="MFD2673835.1"/>
    <property type="molecule type" value="Genomic_DNA"/>
</dbReference>
<keyword evidence="8" id="KW-1185">Reference proteome</keyword>
<dbReference type="Proteomes" id="UP001597453">
    <property type="component" value="Unassembled WGS sequence"/>
</dbReference>
<dbReference type="InterPro" id="IPR002130">
    <property type="entry name" value="Cyclophilin-type_PPIase_dom"/>
</dbReference>
<dbReference type="CDD" id="cd00317">
    <property type="entry name" value="cyclophilin"/>
    <property type="match status" value="1"/>
</dbReference>
<keyword evidence="5" id="KW-1133">Transmembrane helix</keyword>
<reference evidence="8" key="1">
    <citation type="journal article" date="2019" name="Int. J. Syst. Evol. Microbiol.">
        <title>The Global Catalogue of Microorganisms (GCM) 10K type strain sequencing project: providing services to taxonomists for standard genome sequencing and annotation.</title>
        <authorList>
            <consortium name="The Broad Institute Genomics Platform"/>
            <consortium name="The Broad Institute Genome Sequencing Center for Infectious Disease"/>
            <person name="Wu L."/>
            <person name="Ma J."/>
        </authorList>
    </citation>
    <scope>NUCLEOTIDE SEQUENCE [LARGE SCALE GENOMIC DNA]</scope>
    <source>
        <strain evidence="8">TISTR 1511</strain>
    </source>
</reference>
<dbReference type="InterPro" id="IPR044665">
    <property type="entry name" value="E_coli_cyclophilin_A-like"/>
</dbReference>
<accession>A0ABW5RGD2</accession>
<organism evidence="7 8">
    <name type="scientific">Gulosibacter bifidus</name>
    <dbReference type="NCBI Taxonomy" id="272239"/>
    <lineage>
        <taxon>Bacteria</taxon>
        <taxon>Bacillati</taxon>
        <taxon>Actinomycetota</taxon>
        <taxon>Actinomycetes</taxon>
        <taxon>Micrococcales</taxon>
        <taxon>Microbacteriaceae</taxon>
        <taxon>Gulosibacter</taxon>
    </lineage>
</organism>
<feature type="region of interest" description="Disordered" evidence="4">
    <location>
        <begin position="237"/>
        <end position="265"/>
    </location>
</feature>
<proteinExistence type="predicted"/>
<keyword evidence="5" id="KW-0812">Transmembrane</keyword>
<dbReference type="Pfam" id="PF00160">
    <property type="entry name" value="Pro_isomerase"/>
    <property type="match status" value="1"/>
</dbReference>
<keyword evidence="3 7" id="KW-0413">Isomerase</keyword>
<name>A0ABW5RGD2_9MICO</name>
<feature type="compositionally biased region" description="Polar residues" evidence="4">
    <location>
        <begin position="79"/>
        <end position="88"/>
    </location>
</feature>
<evidence type="ECO:0000256" key="1">
    <source>
        <dbReference type="ARBA" id="ARBA00013194"/>
    </source>
</evidence>
<dbReference type="PANTHER" id="PTHR43246">
    <property type="entry name" value="PEPTIDYL-PROLYL CIS-TRANS ISOMERASE CYP38, CHLOROPLASTIC"/>
    <property type="match status" value="1"/>
</dbReference>
<gene>
    <name evidence="7" type="ORF">ACFSUQ_00740</name>
</gene>
<keyword evidence="5" id="KW-0472">Membrane</keyword>
<dbReference type="EC" id="5.2.1.8" evidence="1"/>
<feature type="compositionally biased region" description="Low complexity" evidence="4">
    <location>
        <begin position="60"/>
        <end position="75"/>
    </location>
</feature>
<dbReference type="RefSeq" id="WP_066055198.1">
    <property type="nucleotide sequence ID" value="NZ_JBHUNF010000001.1"/>
</dbReference>
<evidence type="ECO:0000256" key="2">
    <source>
        <dbReference type="ARBA" id="ARBA00023110"/>
    </source>
</evidence>
<evidence type="ECO:0000313" key="8">
    <source>
        <dbReference type="Proteomes" id="UP001597453"/>
    </source>
</evidence>
<keyword evidence="2" id="KW-0697">Rotamase</keyword>
<protein>
    <recommendedName>
        <fullName evidence="1">peptidylprolyl isomerase</fullName>
        <ecNumber evidence="1">5.2.1.8</ecNumber>
    </recommendedName>
</protein>
<evidence type="ECO:0000256" key="5">
    <source>
        <dbReference type="SAM" id="Phobius"/>
    </source>
</evidence>
<feature type="transmembrane region" description="Helical" evidence="5">
    <location>
        <begin position="36"/>
        <end position="54"/>
    </location>
</feature>
<evidence type="ECO:0000313" key="7">
    <source>
        <dbReference type="EMBL" id="MFD2673835.1"/>
    </source>
</evidence>
<comment type="caution">
    <text evidence="7">The sequence shown here is derived from an EMBL/GenBank/DDBJ whole genome shotgun (WGS) entry which is preliminary data.</text>
</comment>
<dbReference type="Gene3D" id="2.40.100.10">
    <property type="entry name" value="Cyclophilin-like"/>
    <property type="match status" value="1"/>
</dbReference>
<dbReference type="InterPro" id="IPR029000">
    <property type="entry name" value="Cyclophilin-like_dom_sf"/>
</dbReference>
<dbReference type="PROSITE" id="PS50072">
    <property type="entry name" value="CSA_PPIASE_2"/>
    <property type="match status" value="1"/>
</dbReference>